<dbReference type="NCBIfam" id="NF005559">
    <property type="entry name" value="PRK07231.1"/>
    <property type="match status" value="1"/>
</dbReference>
<dbReference type="Gene3D" id="3.10.129.10">
    <property type="entry name" value="Hotdog Thioesterase"/>
    <property type="match status" value="2"/>
</dbReference>
<dbReference type="InterPro" id="IPR052741">
    <property type="entry name" value="Mitochondrial_HTD2"/>
</dbReference>
<dbReference type="EMBL" id="BACD03000003">
    <property type="protein sequence ID" value="GAO46380.1"/>
    <property type="molecule type" value="Genomic_DNA"/>
</dbReference>
<dbReference type="GO" id="GO:0005739">
    <property type="term" value="C:mitochondrion"/>
    <property type="evidence" value="ECO:0007669"/>
    <property type="project" value="TreeGrafter"/>
</dbReference>
<reference evidence="4 5" key="2">
    <citation type="journal article" date="2014" name="J. Gen. Appl. Microbiol.">
        <title>The early diverging ascomycetous budding yeast Saitoella complicata has three histone deacetylases belonging to the Clr6, Hos2, and Rpd3 lineages.</title>
        <authorList>
            <person name="Nishida H."/>
            <person name="Matsumoto T."/>
            <person name="Kondo S."/>
            <person name="Hamamoto M."/>
            <person name="Yoshikawa H."/>
        </authorList>
    </citation>
    <scope>NUCLEOTIDE SEQUENCE [LARGE SCALE GENOMIC DNA]</scope>
    <source>
        <strain evidence="4 5">NRRL Y-17804</strain>
    </source>
</reference>
<gene>
    <name evidence="4" type="ORF">G7K_0611-t1</name>
</gene>
<dbReference type="Pfam" id="PF13452">
    <property type="entry name" value="FAS1_DH_region"/>
    <property type="match status" value="1"/>
</dbReference>
<keyword evidence="1" id="KW-0521">NADP</keyword>
<dbReference type="GO" id="GO:0019171">
    <property type="term" value="F:(3R)-hydroxyacyl-[acyl-carrier-protein] dehydratase activity"/>
    <property type="evidence" value="ECO:0007669"/>
    <property type="project" value="TreeGrafter"/>
</dbReference>
<evidence type="ECO:0000313" key="5">
    <source>
        <dbReference type="Proteomes" id="UP000033140"/>
    </source>
</evidence>
<protein>
    <recommendedName>
        <fullName evidence="3">FAS1-like dehydratase domain-containing protein</fullName>
    </recommendedName>
</protein>
<feature type="compositionally biased region" description="Basic and acidic residues" evidence="2">
    <location>
        <begin position="202"/>
        <end position="225"/>
    </location>
</feature>
<proteinExistence type="predicted"/>
<dbReference type="PRINTS" id="PR00080">
    <property type="entry name" value="SDRFAMILY"/>
</dbReference>
<evidence type="ECO:0000256" key="2">
    <source>
        <dbReference type="SAM" id="MobiDB-lite"/>
    </source>
</evidence>
<dbReference type="InterPro" id="IPR039569">
    <property type="entry name" value="FAS1-like_DH_region"/>
</dbReference>
<dbReference type="Pfam" id="PF13561">
    <property type="entry name" value="adh_short_C2"/>
    <property type="match status" value="1"/>
</dbReference>
<dbReference type="PANTHER" id="PTHR28152:SF2">
    <property type="entry name" value="N-TERMINAL OF MAOC-LIKE DEHYDRATASE DOMAIN-CONTAINING PROTEIN"/>
    <property type="match status" value="1"/>
</dbReference>
<evidence type="ECO:0000313" key="4">
    <source>
        <dbReference type="EMBL" id="GAO46380.1"/>
    </source>
</evidence>
<dbReference type="InterPro" id="IPR029069">
    <property type="entry name" value="HotDog_dom_sf"/>
</dbReference>
<evidence type="ECO:0000256" key="1">
    <source>
        <dbReference type="ARBA" id="ARBA00022857"/>
    </source>
</evidence>
<organism evidence="4 5">
    <name type="scientific">Saitoella complicata (strain BCRC 22490 / CBS 7301 / JCM 7358 / NBRC 10748 / NRRL Y-17804)</name>
    <dbReference type="NCBI Taxonomy" id="698492"/>
    <lineage>
        <taxon>Eukaryota</taxon>
        <taxon>Fungi</taxon>
        <taxon>Dikarya</taxon>
        <taxon>Ascomycota</taxon>
        <taxon>Taphrinomycotina</taxon>
        <taxon>Taphrinomycotina incertae sedis</taxon>
        <taxon>Saitoella</taxon>
    </lineage>
</organism>
<feature type="compositionally biased region" description="Polar residues" evidence="2">
    <location>
        <begin position="227"/>
        <end position="245"/>
    </location>
</feature>
<keyword evidence="5" id="KW-1185">Reference proteome</keyword>
<accession>A0A0E9NAG6</accession>
<dbReference type="SUPFAM" id="SSF51735">
    <property type="entry name" value="NAD(P)-binding Rossmann-fold domains"/>
    <property type="match status" value="1"/>
</dbReference>
<name>A0A0E9NAG6_SAICN</name>
<dbReference type="STRING" id="698492.A0A0E9NAG6"/>
<dbReference type="InterPro" id="IPR020904">
    <property type="entry name" value="Sc_DH/Rdtase_CS"/>
</dbReference>
<dbReference type="SUPFAM" id="SSF54637">
    <property type="entry name" value="Thioesterase/thiol ester dehydrase-isomerase"/>
    <property type="match status" value="1"/>
</dbReference>
<dbReference type="Proteomes" id="UP000033140">
    <property type="component" value="Unassembled WGS sequence"/>
</dbReference>
<reference evidence="4 5" key="3">
    <citation type="journal article" date="2015" name="Genome Announc.">
        <title>Draft Genome Sequence of the Archiascomycetous Yeast Saitoella complicata.</title>
        <authorList>
            <person name="Yamauchi K."/>
            <person name="Kondo S."/>
            <person name="Hamamoto M."/>
            <person name="Takahashi Y."/>
            <person name="Ogura Y."/>
            <person name="Hayashi T."/>
            <person name="Nishida H."/>
        </authorList>
    </citation>
    <scope>NUCLEOTIDE SEQUENCE [LARGE SCALE GENOMIC DNA]</scope>
    <source>
        <strain evidence="4 5">NRRL Y-17804</strain>
    </source>
</reference>
<sequence>MKALIRPFTRSIPSAVPRTVIRGQFQQIRHESTGWISTEQVAAQFNEHHVGKSYTRTQYLDANQIALLSCTLNRSDPSTLDPQQGTPVPPGWHLVYFTPRIMTSDLAPDGSDATFNPGKPFTRRMWAGGEMIFERDNELAIGDTVTETTVLESCDIKHGAKGGEMLVVGVKKTFENERGLAVTDKRNWVFLKAAKAAAAEGGKGKGEQKVVDDEARREAGKKVASDSKLQSASSNDTTPLSTRSVTQDPATLFRYSALTFNGHKIHYNTPWTQTQELHPDIVVHGPLNLTLLLDFWRDTHAKRIENLSLRALRSAEYDVKEEEDKAEPRIQRVKYRAMTPVYAGERYELKMRDVEGEGNTSELWVEKENGAVGMKASDSFNLPPATDAMIRGGGDQNGLASNNSRSMIMAPHADEAEFLPVTDESTQSLRGGGEGNRLAGKVAVVTGAGSGFGEAIAKKYAFEGAAVVCVDMNEKAAARVAGEIGGEKCISFKADVSNFKDWEALIKKCKEELGGIDILVNNAGTSHKNKPTLEVTEDEFDRVFAVNVKSIFHSVHAVMPLLIEQNRGGSIINTSSIGAHRPRPGLSWYNASKSAVTNVTKSLAAEYGPKGIRVNAILPLMAATGLIETFMGMENTEENRAKFVGNVPMGRLCTPEDVAKAALFLASDDSSFITGQQLEVDGGRGI</sequence>
<dbReference type="FunFam" id="3.10.129.10:FF:000103">
    <property type="entry name" value="WGS project CABT00000000 data, contig 2.1"/>
    <property type="match status" value="1"/>
</dbReference>
<dbReference type="InterPro" id="IPR036291">
    <property type="entry name" value="NAD(P)-bd_dom_sf"/>
</dbReference>
<dbReference type="PROSITE" id="PS00061">
    <property type="entry name" value="ADH_SHORT"/>
    <property type="match status" value="1"/>
</dbReference>
<dbReference type="PANTHER" id="PTHR28152">
    <property type="entry name" value="HYDROXYACYL-THIOESTER DEHYDRATASE TYPE 2, MITOCHONDRIAL"/>
    <property type="match status" value="1"/>
</dbReference>
<feature type="domain" description="FAS1-like dehydratase" evidence="3">
    <location>
        <begin position="70"/>
        <end position="184"/>
    </location>
</feature>
<feature type="region of interest" description="Disordered" evidence="2">
    <location>
        <begin position="201"/>
        <end position="245"/>
    </location>
</feature>
<comment type="caution">
    <text evidence="4">The sequence shown here is derived from an EMBL/GenBank/DDBJ whole genome shotgun (WGS) entry which is preliminary data.</text>
</comment>
<dbReference type="InterPro" id="IPR002347">
    <property type="entry name" value="SDR_fam"/>
</dbReference>
<evidence type="ECO:0000259" key="3">
    <source>
        <dbReference type="Pfam" id="PF13452"/>
    </source>
</evidence>
<dbReference type="AlphaFoldDB" id="A0A0E9NAG6"/>
<dbReference type="PRINTS" id="PR00081">
    <property type="entry name" value="GDHRDH"/>
</dbReference>
<reference evidence="4 5" key="1">
    <citation type="journal article" date="2011" name="J. Gen. Appl. Microbiol.">
        <title>Draft genome sequencing of the enigmatic yeast Saitoella complicata.</title>
        <authorList>
            <person name="Nishida H."/>
            <person name="Hamamoto M."/>
            <person name="Sugiyama J."/>
        </authorList>
    </citation>
    <scope>NUCLEOTIDE SEQUENCE [LARGE SCALE GENOMIC DNA]</scope>
    <source>
        <strain evidence="4 5">NRRL Y-17804</strain>
    </source>
</reference>
<dbReference type="FunFam" id="3.40.50.720:FF:000084">
    <property type="entry name" value="Short-chain dehydrogenase reductase"/>
    <property type="match status" value="1"/>
</dbReference>
<dbReference type="Gene3D" id="3.40.50.720">
    <property type="entry name" value="NAD(P)-binding Rossmann-like Domain"/>
    <property type="match status" value="1"/>
</dbReference>